<dbReference type="EMBL" id="CAOQHR010000001">
    <property type="protein sequence ID" value="CAI6244589.1"/>
    <property type="molecule type" value="Genomic_DNA"/>
</dbReference>
<proteinExistence type="predicted"/>
<evidence type="ECO:0000313" key="1">
    <source>
        <dbReference type="EMBL" id="CAI6244589.1"/>
    </source>
</evidence>
<dbReference type="AlphaFoldDB" id="A0A9W4XGI2"/>
<gene>
    <name evidence="1" type="ORF">PDIGIT_LOCUS721</name>
</gene>
<accession>A0A9W4XGI2</accession>
<organism evidence="1 2">
    <name type="scientific">Periconia digitata</name>
    <dbReference type="NCBI Taxonomy" id="1303443"/>
    <lineage>
        <taxon>Eukaryota</taxon>
        <taxon>Fungi</taxon>
        <taxon>Dikarya</taxon>
        <taxon>Ascomycota</taxon>
        <taxon>Pezizomycotina</taxon>
        <taxon>Dothideomycetes</taxon>
        <taxon>Pleosporomycetidae</taxon>
        <taxon>Pleosporales</taxon>
        <taxon>Massarineae</taxon>
        <taxon>Periconiaceae</taxon>
        <taxon>Periconia</taxon>
    </lineage>
</organism>
<reference evidence="1" key="1">
    <citation type="submission" date="2023-01" db="EMBL/GenBank/DDBJ databases">
        <authorList>
            <person name="Van Ghelder C."/>
            <person name="Rancurel C."/>
        </authorList>
    </citation>
    <scope>NUCLEOTIDE SEQUENCE</scope>
    <source>
        <strain evidence="1">CNCM I-4278</strain>
    </source>
</reference>
<name>A0A9W4XGI2_9PLEO</name>
<sequence>MIRVCSKIYARSDRSRPAPNGTCAVQVLYCQIKFIQWESHHRLFQNPSILSSRALNCDLTKMAFDVSTNPGSGAG</sequence>
<keyword evidence="2" id="KW-1185">Reference proteome</keyword>
<evidence type="ECO:0000313" key="2">
    <source>
        <dbReference type="Proteomes" id="UP001152607"/>
    </source>
</evidence>
<dbReference type="Proteomes" id="UP001152607">
    <property type="component" value="Unassembled WGS sequence"/>
</dbReference>
<protein>
    <submittedName>
        <fullName evidence="1">Uncharacterized protein</fullName>
    </submittedName>
</protein>
<comment type="caution">
    <text evidence="1">The sequence shown here is derived from an EMBL/GenBank/DDBJ whole genome shotgun (WGS) entry which is preliminary data.</text>
</comment>